<keyword evidence="2 3" id="KW-0663">Pyridoxal phosphate</keyword>
<dbReference type="PANTHER" id="PTHR45688:SF13">
    <property type="entry name" value="ALANINE--GLYOXYLATE AMINOTRANSFERASE 2-LIKE"/>
    <property type="match status" value="1"/>
</dbReference>
<dbReference type="InterPro" id="IPR049704">
    <property type="entry name" value="Aminotrans_3_PPA_site"/>
</dbReference>
<accession>A0AA35S083</accession>
<dbReference type="SUPFAM" id="SSF53383">
    <property type="entry name" value="PLP-dependent transferases"/>
    <property type="match status" value="1"/>
</dbReference>
<dbReference type="GO" id="GO:0005739">
    <property type="term" value="C:mitochondrion"/>
    <property type="evidence" value="ECO:0007669"/>
    <property type="project" value="TreeGrafter"/>
</dbReference>
<name>A0AA35S083_GEOBA</name>
<comment type="caution">
    <text evidence="4">The sequence shown here is derived from an EMBL/GenBank/DDBJ whole genome shotgun (WGS) entry which is preliminary data.</text>
</comment>
<dbReference type="GO" id="GO:0030170">
    <property type="term" value="F:pyridoxal phosphate binding"/>
    <property type="evidence" value="ECO:0007669"/>
    <property type="project" value="InterPro"/>
</dbReference>
<dbReference type="InterPro" id="IPR015424">
    <property type="entry name" value="PyrdxlP-dep_Trfase"/>
</dbReference>
<organism evidence="4 5">
    <name type="scientific">Geodia barretti</name>
    <name type="common">Barrett's horny sponge</name>
    <dbReference type="NCBI Taxonomy" id="519541"/>
    <lineage>
        <taxon>Eukaryota</taxon>
        <taxon>Metazoa</taxon>
        <taxon>Porifera</taxon>
        <taxon>Demospongiae</taxon>
        <taxon>Heteroscleromorpha</taxon>
        <taxon>Tetractinellida</taxon>
        <taxon>Astrophorina</taxon>
        <taxon>Geodiidae</taxon>
        <taxon>Geodia</taxon>
    </lineage>
</organism>
<dbReference type="InterPro" id="IPR015422">
    <property type="entry name" value="PyrdxlP-dep_Trfase_small"/>
</dbReference>
<gene>
    <name evidence="4" type="ORF">GBAR_LOCUS12464</name>
</gene>
<sequence length="477" mass="51814">MAAAVAVRTRRLESGRVGHVGPRRLIGPAVPPPPRAKRPRLEQLEKEKALELRKKHVAPSLGLHYAAVKPIKVAYGRGQYLYDEWDEPYLDCINNVTHVGHCHPKVVAAGVEQMSKLVHSPGTKMADSYTQQLLSTFPDNMGHVFYVTSGTEANDLALMIAETVTGHSEIIVIDGAYHGHSKPLVGLSSYKMKEKDDSGISPNPHAWIASNPDPFRGKYADPATAGTQYAGEVKEMIDSMEKEGKKLACYVCESFPGCAGQVKLPEGYFKAVFDHVHRAGGLCVIDEVQTGFGRGGEFFWIFQSQGVKPDIVTVGKPMGNGHPIAAVVTTKEIARDFLAKRPDLQNEYKGNLVSLAVAEAVLRVVEEEGLVAHARELGGYILSQLSLMANKHPCIGDVRGYGLFIGVELTEGAGSKAPNGKLAKDVVAKMLLRDKIMVMQDGLDNNVLKIKPPMCFTRANADSLLQSLDAVLTDLTQ</sequence>
<dbReference type="PIRSF" id="PIRSF000521">
    <property type="entry name" value="Transaminase_4ab_Lys_Orn"/>
    <property type="match status" value="1"/>
</dbReference>
<dbReference type="PROSITE" id="PS00600">
    <property type="entry name" value="AA_TRANSFER_CLASS_3"/>
    <property type="match status" value="1"/>
</dbReference>
<keyword evidence="5" id="KW-1185">Reference proteome</keyword>
<proteinExistence type="inferred from homology"/>
<dbReference type="InterPro" id="IPR005814">
    <property type="entry name" value="Aminotrans_3"/>
</dbReference>
<dbReference type="CDD" id="cd00610">
    <property type="entry name" value="OAT_like"/>
    <property type="match status" value="1"/>
</dbReference>
<dbReference type="EMBL" id="CASHTH010001855">
    <property type="protein sequence ID" value="CAI8020924.1"/>
    <property type="molecule type" value="Genomic_DNA"/>
</dbReference>
<dbReference type="PANTHER" id="PTHR45688">
    <property type="match status" value="1"/>
</dbReference>
<reference evidence="4" key="1">
    <citation type="submission" date="2023-03" db="EMBL/GenBank/DDBJ databases">
        <authorList>
            <person name="Steffen K."/>
            <person name="Cardenas P."/>
        </authorList>
    </citation>
    <scope>NUCLEOTIDE SEQUENCE</scope>
</reference>
<dbReference type="Gene3D" id="3.40.640.10">
    <property type="entry name" value="Type I PLP-dependent aspartate aminotransferase-like (Major domain)"/>
    <property type="match status" value="1"/>
</dbReference>
<dbReference type="InterPro" id="IPR015421">
    <property type="entry name" value="PyrdxlP-dep_Trfase_major"/>
</dbReference>
<dbReference type="Pfam" id="PF00202">
    <property type="entry name" value="Aminotran_3"/>
    <property type="match status" value="1"/>
</dbReference>
<evidence type="ECO:0000313" key="4">
    <source>
        <dbReference type="EMBL" id="CAI8020924.1"/>
    </source>
</evidence>
<comment type="similarity">
    <text evidence="1 3">Belongs to the class-III pyridoxal-phosphate-dependent aminotransferase family.</text>
</comment>
<dbReference type="Proteomes" id="UP001174909">
    <property type="component" value="Unassembled WGS sequence"/>
</dbReference>
<evidence type="ECO:0000256" key="1">
    <source>
        <dbReference type="ARBA" id="ARBA00008954"/>
    </source>
</evidence>
<dbReference type="GO" id="GO:0008483">
    <property type="term" value="F:transaminase activity"/>
    <property type="evidence" value="ECO:0007669"/>
    <property type="project" value="InterPro"/>
</dbReference>
<evidence type="ECO:0000256" key="3">
    <source>
        <dbReference type="RuleBase" id="RU003560"/>
    </source>
</evidence>
<dbReference type="Gene3D" id="3.90.1150.10">
    <property type="entry name" value="Aspartate Aminotransferase, domain 1"/>
    <property type="match status" value="1"/>
</dbReference>
<dbReference type="AlphaFoldDB" id="A0AA35S083"/>
<evidence type="ECO:0000256" key="2">
    <source>
        <dbReference type="ARBA" id="ARBA00022898"/>
    </source>
</evidence>
<protein>
    <submittedName>
        <fullName evidence="4">Ethanolamine-phosphate phospho-lyase</fullName>
    </submittedName>
</protein>
<evidence type="ECO:0000313" key="5">
    <source>
        <dbReference type="Proteomes" id="UP001174909"/>
    </source>
</evidence>